<dbReference type="SUPFAM" id="SSF49265">
    <property type="entry name" value="Fibronectin type III"/>
    <property type="match status" value="2"/>
</dbReference>
<dbReference type="STRING" id="295069.SAMN05421856_103114"/>
<evidence type="ECO:0000256" key="2">
    <source>
        <dbReference type="SAM" id="SignalP"/>
    </source>
</evidence>
<sequence>MTKFLLSCLLFLSMMLNAQITLGAGSTNVGIAPISTYYGYSYVQQIFTKEEINANAAGNITGLKFYLDPSMSIANSSEWAVYLGQTTKTSFTSVSDWVPLAQLTQVFSGTVTNANGVIEITFATPFPYNNMDNLVVAAEENSAGYDNNNFNEVMYVYPGAANSSITYRNDDENPDPASPPNNGVLKDYKSVTTFEGLIPNPIPACPSVTYPANNSTFVPLSPTITWNGSPGAVSYKVSIGTTSGGTDVANQVSVTTNSFTPATPFPSNTNLYIKVVAVGTGGESSGCSEIMFTTAPPAPANDECATAIALTVNPDLNCGTVTSGYTIGATDSGTSPDPCYGTPDDDVWFSFVATSTNHKISLLNIQSVGSEPDDTDTYFQVFSGGCGALSSVYCSDPSSGTLTGLTPGETYLVRVYSYYGTGSNQSFDICVGTLPPPPTNDECATAIALTVNPDLNCGTVTAGHTFEATDSGTAPDPCYGEADDDVWFSFVATETKHKISLSNVQSIGTEPDDTYVYFQVFNGGCGALSPVYCSYGDLSGTVSDLTPGETYLVRVYSYNGAGSNQSFDICVGTFPPPPANDDCAGALIANTFPYTYVQNDAAGATNNAGIIDVCDNWMNDGTWFTFVGDGNTFNITVTMPAGSDFDPQIGVYSGTCSALSCENTVDVAGSGGTETLSIPTLAGNTYYVNVGHYSSSDEEEGAFTVNITNGTLGTSDVKAEKKSLKVYPNPFSDVINIADAANVKSVSVSDVSGRLLKVIDNPGSSLNLGELKQGMYFLILTMKDGSKQTVKAIKK</sequence>
<dbReference type="PROSITE" id="PS50853">
    <property type="entry name" value="FN3"/>
    <property type="match status" value="3"/>
</dbReference>
<name>A0A1H7Y6X0_9FLAO</name>
<evidence type="ECO:0000256" key="1">
    <source>
        <dbReference type="ARBA" id="ARBA00022729"/>
    </source>
</evidence>
<feature type="chain" id="PRO_5011462938" evidence="2">
    <location>
        <begin position="19"/>
        <end position="795"/>
    </location>
</feature>
<protein>
    <submittedName>
        <fullName evidence="4">Por secretion system C-terminal sorting domain-containing protein</fullName>
    </submittedName>
</protein>
<feature type="domain" description="Fibronectin type-III" evidence="3">
    <location>
        <begin position="202"/>
        <end position="297"/>
    </location>
</feature>
<dbReference type="RefSeq" id="WP_089999392.1">
    <property type="nucleotide sequence ID" value="NZ_FOBV01000003.1"/>
</dbReference>
<evidence type="ECO:0000259" key="3">
    <source>
        <dbReference type="PROSITE" id="PS50853"/>
    </source>
</evidence>
<organism evidence="4 5">
    <name type="scientific">Chryseobacterium taichungense</name>
    <dbReference type="NCBI Taxonomy" id="295069"/>
    <lineage>
        <taxon>Bacteria</taxon>
        <taxon>Pseudomonadati</taxon>
        <taxon>Bacteroidota</taxon>
        <taxon>Flavobacteriia</taxon>
        <taxon>Flavobacteriales</taxon>
        <taxon>Weeksellaceae</taxon>
        <taxon>Chryseobacterium group</taxon>
        <taxon>Chryseobacterium</taxon>
    </lineage>
</organism>
<dbReference type="Gene3D" id="2.60.40.10">
    <property type="entry name" value="Immunoglobulins"/>
    <property type="match status" value="1"/>
</dbReference>
<dbReference type="SMART" id="SM00060">
    <property type="entry name" value="FN3"/>
    <property type="match status" value="2"/>
</dbReference>
<dbReference type="NCBIfam" id="TIGR04183">
    <property type="entry name" value="Por_Secre_tail"/>
    <property type="match status" value="1"/>
</dbReference>
<reference evidence="5" key="1">
    <citation type="submission" date="2016-10" db="EMBL/GenBank/DDBJ databases">
        <authorList>
            <person name="Varghese N."/>
            <person name="Submissions S."/>
        </authorList>
    </citation>
    <scope>NUCLEOTIDE SEQUENCE [LARGE SCALE GENOMIC DNA]</scope>
    <source>
        <strain evidence="5">DSM 17453</strain>
    </source>
</reference>
<dbReference type="InterPro" id="IPR036116">
    <property type="entry name" value="FN3_sf"/>
</dbReference>
<dbReference type="InterPro" id="IPR003961">
    <property type="entry name" value="FN3_dom"/>
</dbReference>
<dbReference type="EMBL" id="FOBV01000003">
    <property type="protein sequence ID" value="SEM41870.1"/>
    <property type="molecule type" value="Genomic_DNA"/>
</dbReference>
<proteinExistence type="predicted"/>
<dbReference type="InterPro" id="IPR026444">
    <property type="entry name" value="Secre_tail"/>
</dbReference>
<keyword evidence="1 2" id="KW-0732">Signal</keyword>
<evidence type="ECO:0000313" key="4">
    <source>
        <dbReference type="EMBL" id="SEM41870.1"/>
    </source>
</evidence>
<dbReference type="OrthoDB" id="869215at2"/>
<dbReference type="Pfam" id="PF23759">
    <property type="entry name" value="GBD_T9SS_assoc"/>
    <property type="match status" value="2"/>
</dbReference>
<accession>A0A1H7Y6X0</accession>
<feature type="domain" description="Fibronectin type-III" evidence="3">
    <location>
        <begin position="343"/>
        <end position="437"/>
    </location>
</feature>
<dbReference type="AlphaFoldDB" id="A0A1H7Y6X0"/>
<dbReference type="Pfam" id="PF18962">
    <property type="entry name" value="Por_Secre_tail"/>
    <property type="match status" value="1"/>
</dbReference>
<evidence type="ECO:0000313" key="5">
    <source>
        <dbReference type="Proteomes" id="UP000199450"/>
    </source>
</evidence>
<dbReference type="InterPro" id="IPR056600">
    <property type="entry name" value="GBD_T9SS_assoc"/>
</dbReference>
<feature type="domain" description="Fibronectin type-III" evidence="3">
    <location>
        <begin position="482"/>
        <end position="577"/>
    </location>
</feature>
<gene>
    <name evidence="4" type="ORF">SAMN05421856_103114</name>
</gene>
<dbReference type="InterPro" id="IPR013783">
    <property type="entry name" value="Ig-like_fold"/>
</dbReference>
<dbReference type="Proteomes" id="UP000199450">
    <property type="component" value="Unassembled WGS sequence"/>
</dbReference>
<keyword evidence="5" id="KW-1185">Reference proteome</keyword>
<dbReference type="Gene3D" id="2.60.120.380">
    <property type="match status" value="1"/>
</dbReference>
<feature type="signal peptide" evidence="2">
    <location>
        <begin position="1"/>
        <end position="18"/>
    </location>
</feature>